<gene>
    <name evidence="2" type="ORF">P691DRAFT_700244</name>
</gene>
<feature type="compositionally biased region" description="Low complexity" evidence="1">
    <location>
        <begin position="216"/>
        <end position="234"/>
    </location>
</feature>
<dbReference type="Proteomes" id="UP000807342">
    <property type="component" value="Unassembled WGS sequence"/>
</dbReference>
<accession>A0A9P6C3P9</accession>
<reference evidence="2" key="1">
    <citation type="submission" date="2020-11" db="EMBL/GenBank/DDBJ databases">
        <authorList>
            <consortium name="DOE Joint Genome Institute"/>
            <person name="Ahrendt S."/>
            <person name="Riley R."/>
            <person name="Andreopoulos W."/>
            <person name="Labutti K."/>
            <person name="Pangilinan J."/>
            <person name="Ruiz-Duenas F.J."/>
            <person name="Barrasa J.M."/>
            <person name="Sanchez-Garcia M."/>
            <person name="Camarero S."/>
            <person name="Miyauchi S."/>
            <person name="Serrano A."/>
            <person name="Linde D."/>
            <person name="Babiker R."/>
            <person name="Drula E."/>
            <person name="Ayuso-Fernandez I."/>
            <person name="Pacheco R."/>
            <person name="Padilla G."/>
            <person name="Ferreira P."/>
            <person name="Barriuso J."/>
            <person name="Kellner H."/>
            <person name="Castanera R."/>
            <person name="Alfaro M."/>
            <person name="Ramirez L."/>
            <person name="Pisabarro A.G."/>
            <person name="Kuo A."/>
            <person name="Tritt A."/>
            <person name="Lipzen A."/>
            <person name="He G."/>
            <person name="Yan M."/>
            <person name="Ng V."/>
            <person name="Cullen D."/>
            <person name="Martin F."/>
            <person name="Rosso M.-N."/>
            <person name="Henrissat B."/>
            <person name="Hibbett D."/>
            <person name="Martinez A.T."/>
            <person name="Grigoriev I.V."/>
        </authorList>
    </citation>
    <scope>NUCLEOTIDE SEQUENCE</scope>
    <source>
        <strain evidence="2">MF-IS2</strain>
    </source>
</reference>
<dbReference type="AlphaFoldDB" id="A0A9P6C3P9"/>
<dbReference type="OrthoDB" id="3263613at2759"/>
<keyword evidence="3" id="KW-1185">Reference proteome</keyword>
<feature type="compositionally biased region" description="Polar residues" evidence="1">
    <location>
        <begin position="1"/>
        <end position="20"/>
    </location>
</feature>
<protein>
    <submittedName>
        <fullName evidence="2">Uncharacterized protein</fullName>
    </submittedName>
</protein>
<name>A0A9P6C3P9_9AGAR</name>
<evidence type="ECO:0000313" key="3">
    <source>
        <dbReference type="Proteomes" id="UP000807342"/>
    </source>
</evidence>
<feature type="region of interest" description="Disordered" evidence="1">
    <location>
        <begin position="211"/>
        <end position="247"/>
    </location>
</feature>
<comment type="caution">
    <text evidence="2">The sequence shown here is derived from an EMBL/GenBank/DDBJ whole genome shotgun (WGS) entry which is preliminary data.</text>
</comment>
<sequence>MPPTLRSAQSSPVGKTTFATPSPDVTPGRKAPTCTKCGQPKLGHPRSGCPFTDSPTKDTEASPTRPKPKSLQENLSDAFGSMYLESAQAPSEKTETKERRNRRSIGKPQLQTSETLASISTSAEDILNDLTKPVFFSQATVTDDDEMGLAGRNAHTPSKVRIKSGPQILMPGTLMAPSWESSIGGFFDAVKSNEDQKKVPVVPKSSLGVQTSFSDSAQSPLPLSPSASQTSALPRPLQRSQTQEQRELFLSSLSHTSPASVYTHKKRDIDEVWASAMSAKLHVRVINNAAKDGEEDVMVVIGSDPRAVEKLADEIAKSIKETAPTASEITNNLSTTKARDGRSSTSSSTLKAVAGGAIVGAVGTWAGLAFS</sequence>
<feature type="region of interest" description="Disordered" evidence="1">
    <location>
        <begin position="1"/>
        <end position="115"/>
    </location>
</feature>
<proteinExistence type="predicted"/>
<organism evidence="2 3">
    <name type="scientific">Macrolepiota fuliginosa MF-IS2</name>
    <dbReference type="NCBI Taxonomy" id="1400762"/>
    <lineage>
        <taxon>Eukaryota</taxon>
        <taxon>Fungi</taxon>
        <taxon>Dikarya</taxon>
        <taxon>Basidiomycota</taxon>
        <taxon>Agaricomycotina</taxon>
        <taxon>Agaricomycetes</taxon>
        <taxon>Agaricomycetidae</taxon>
        <taxon>Agaricales</taxon>
        <taxon>Agaricineae</taxon>
        <taxon>Agaricaceae</taxon>
        <taxon>Macrolepiota</taxon>
    </lineage>
</organism>
<evidence type="ECO:0000313" key="2">
    <source>
        <dbReference type="EMBL" id="KAF9450936.1"/>
    </source>
</evidence>
<feature type="compositionally biased region" description="Polar residues" evidence="1">
    <location>
        <begin position="327"/>
        <end position="336"/>
    </location>
</feature>
<feature type="region of interest" description="Disordered" evidence="1">
    <location>
        <begin position="327"/>
        <end position="347"/>
    </location>
</feature>
<evidence type="ECO:0000256" key="1">
    <source>
        <dbReference type="SAM" id="MobiDB-lite"/>
    </source>
</evidence>
<dbReference type="EMBL" id="MU151094">
    <property type="protein sequence ID" value="KAF9450936.1"/>
    <property type="molecule type" value="Genomic_DNA"/>
</dbReference>